<dbReference type="RefSeq" id="WP_212532818.1">
    <property type="nucleotide sequence ID" value="NZ_JAGSOG010000282.1"/>
</dbReference>
<proteinExistence type="inferred from homology"/>
<dbReference type="PROSITE" id="PS00086">
    <property type="entry name" value="CYTOCHROME_P450"/>
    <property type="match status" value="1"/>
</dbReference>
<dbReference type="Gene3D" id="1.10.630.10">
    <property type="entry name" value="Cytochrome P450"/>
    <property type="match status" value="2"/>
</dbReference>
<dbReference type="AlphaFoldDB" id="A0A941EV82"/>
<dbReference type="Proteomes" id="UP000675781">
    <property type="component" value="Unassembled WGS sequence"/>
</dbReference>
<dbReference type="EMBL" id="JAGSOG010000282">
    <property type="protein sequence ID" value="MBR7838360.1"/>
    <property type="molecule type" value="Genomic_DNA"/>
</dbReference>
<keyword evidence="3" id="KW-1185">Reference proteome</keyword>
<reference evidence="2" key="1">
    <citation type="submission" date="2021-04" db="EMBL/GenBank/DDBJ databases">
        <title>Genome based classification of Actinospica acidithermotolerans sp. nov., an actinobacterium isolated from an Indonesian hot spring.</title>
        <authorList>
            <person name="Kusuma A.B."/>
            <person name="Putra K.E."/>
            <person name="Nafisah S."/>
            <person name="Loh J."/>
            <person name="Nouioui I."/>
            <person name="Goodfellow M."/>
        </authorList>
    </citation>
    <scope>NUCLEOTIDE SEQUENCE</scope>
    <source>
        <strain evidence="2">CSCA 57</strain>
    </source>
</reference>
<dbReference type="PANTHER" id="PTHR46696">
    <property type="entry name" value="P450, PUTATIVE (EUROFUNG)-RELATED"/>
    <property type="match status" value="1"/>
</dbReference>
<dbReference type="PANTHER" id="PTHR46696:SF1">
    <property type="entry name" value="CYTOCHROME P450 YJIB-RELATED"/>
    <property type="match status" value="1"/>
</dbReference>
<dbReference type="GO" id="GO:0020037">
    <property type="term" value="F:heme binding"/>
    <property type="evidence" value="ECO:0007669"/>
    <property type="project" value="InterPro"/>
</dbReference>
<sequence>MSARSRDRRVYLRSHPLLFALLSATRPLRVVRLGHTVLVHDPDVYREILTNVPLDREAEGTTGGSAARLAGGGTLFDQAGEQHRDARRSLAAELGAAGVARLRPIWQDVIERGLAALPGPVDLVPLAEDIAGATACALTRCPADPRTLAEAAIAAAAEAAHEHLPGRRDKAQADRARQAAERLSALLPEPVDAMLAVAAVNTTVAALPRAAAWCARAGLWDEVSPELVRELLRLLAPTPLLPRVAAADAVIQAGREGQAGRKDFQVRKSDRLILIARHAAESHRDTAADPQAAAQAVFGAGSHACPGANLARAQLADFLSALAPHHPSVRKARAAHETALPGYARLIVEGRIAEDRTRICA</sequence>
<protein>
    <recommendedName>
        <fullName evidence="4">Cytochrome P450</fullName>
    </recommendedName>
</protein>
<evidence type="ECO:0000313" key="3">
    <source>
        <dbReference type="Proteomes" id="UP000675781"/>
    </source>
</evidence>
<evidence type="ECO:0000256" key="1">
    <source>
        <dbReference type="ARBA" id="ARBA00010617"/>
    </source>
</evidence>
<comment type="caution">
    <text evidence="2">The sequence shown here is derived from an EMBL/GenBank/DDBJ whole genome shotgun (WGS) entry which is preliminary data.</text>
</comment>
<comment type="similarity">
    <text evidence="1">Belongs to the cytochrome P450 family.</text>
</comment>
<name>A0A941EV82_9ACTN</name>
<gene>
    <name evidence="2" type="ORF">KDL01_34135</name>
</gene>
<dbReference type="GO" id="GO:0016705">
    <property type="term" value="F:oxidoreductase activity, acting on paired donors, with incorporation or reduction of molecular oxygen"/>
    <property type="evidence" value="ECO:0007669"/>
    <property type="project" value="InterPro"/>
</dbReference>
<evidence type="ECO:0000313" key="2">
    <source>
        <dbReference type="EMBL" id="MBR7838360.1"/>
    </source>
</evidence>
<accession>A0A941EV82</accession>
<dbReference type="SUPFAM" id="SSF48264">
    <property type="entry name" value="Cytochrome P450"/>
    <property type="match status" value="1"/>
</dbReference>
<dbReference type="InterPro" id="IPR036396">
    <property type="entry name" value="Cyt_P450_sf"/>
</dbReference>
<organism evidence="2 3">
    <name type="scientific">Actinospica durhamensis</name>
    <dbReference type="NCBI Taxonomy" id="1508375"/>
    <lineage>
        <taxon>Bacteria</taxon>
        <taxon>Bacillati</taxon>
        <taxon>Actinomycetota</taxon>
        <taxon>Actinomycetes</taxon>
        <taxon>Catenulisporales</taxon>
        <taxon>Actinospicaceae</taxon>
        <taxon>Actinospica</taxon>
    </lineage>
</organism>
<evidence type="ECO:0008006" key="4">
    <source>
        <dbReference type="Google" id="ProtNLM"/>
    </source>
</evidence>
<dbReference type="InterPro" id="IPR017972">
    <property type="entry name" value="Cyt_P450_CS"/>
</dbReference>
<dbReference type="GO" id="GO:0004497">
    <property type="term" value="F:monooxygenase activity"/>
    <property type="evidence" value="ECO:0007669"/>
    <property type="project" value="InterPro"/>
</dbReference>
<dbReference type="GO" id="GO:0005506">
    <property type="term" value="F:iron ion binding"/>
    <property type="evidence" value="ECO:0007669"/>
    <property type="project" value="InterPro"/>
</dbReference>